<evidence type="ECO:0008006" key="3">
    <source>
        <dbReference type="Google" id="ProtNLM"/>
    </source>
</evidence>
<comment type="caution">
    <text evidence="1">The sequence shown here is derived from an EMBL/GenBank/DDBJ whole genome shotgun (WGS) entry which is preliminary data.</text>
</comment>
<evidence type="ECO:0000313" key="2">
    <source>
        <dbReference type="Proteomes" id="UP000240572"/>
    </source>
</evidence>
<proteinExistence type="predicted"/>
<dbReference type="Proteomes" id="UP000240572">
    <property type="component" value="Unassembled WGS sequence"/>
</dbReference>
<dbReference type="AlphaFoldDB" id="A0A2P8CWM1"/>
<name>A0A2P8CWM1_9BACT</name>
<organism evidence="1 2">
    <name type="scientific">Taibaiella chishuiensis</name>
    <dbReference type="NCBI Taxonomy" id="1434707"/>
    <lineage>
        <taxon>Bacteria</taxon>
        <taxon>Pseudomonadati</taxon>
        <taxon>Bacteroidota</taxon>
        <taxon>Chitinophagia</taxon>
        <taxon>Chitinophagales</taxon>
        <taxon>Chitinophagaceae</taxon>
        <taxon>Taibaiella</taxon>
    </lineage>
</organism>
<gene>
    <name evidence="1" type="ORF">B0I18_112157</name>
</gene>
<accession>A0A2P8CWM1</accession>
<protein>
    <recommendedName>
        <fullName evidence="3">GLPGLI family protein</fullName>
    </recommendedName>
</protein>
<reference evidence="1 2" key="1">
    <citation type="submission" date="2018-03" db="EMBL/GenBank/DDBJ databases">
        <title>Genomic Encyclopedia of Type Strains, Phase III (KMG-III): the genomes of soil and plant-associated and newly described type strains.</title>
        <authorList>
            <person name="Whitman W."/>
        </authorList>
    </citation>
    <scope>NUCLEOTIDE SEQUENCE [LARGE SCALE GENOMIC DNA]</scope>
    <source>
        <strain evidence="1 2">CGMCC 1.12700</strain>
    </source>
</reference>
<sequence>MGKEIPVFKLSGNGSIYDGMFAPVTAAAFNTLFNKRYRMQFLKSLAVVSAFSLITPAYAQQKFTEGTIEYTISINGPAPTDYSNPGLSKAGTLLFSIKDNNVRQDLKLEDGYTYSRIGNFTTEKDIILQTLNTINYAIETDLKSLKAKAGAYYGAKLETTGNTRKVNDLEAQEALLKYKDGTSMRFFYHKDYELPHPEIFERMPELKGIPALFDVPMSNGYVTHFELRRITPGPVGNTIFRVPEGYRIISKKEYDKLTN</sequence>
<dbReference type="EMBL" id="PYGD01000012">
    <property type="protein sequence ID" value="PSK89355.1"/>
    <property type="molecule type" value="Genomic_DNA"/>
</dbReference>
<keyword evidence="2" id="KW-1185">Reference proteome</keyword>
<evidence type="ECO:0000313" key="1">
    <source>
        <dbReference type="EMBL" id="PSK89355.1"/>
    </source>
</evidence>